<reference evidence="2" key="1">
    <citation type="submission" date="2020-11" db="EMBL/GenBank/DDBJ databases">
        <authorList>
            <consortium name="DOE Joint Genome Institute"/>
            <person name="Ahrendt S."/>
            <person name="Riley R."/>
            <person name="Andreopoulos W."/>
            <person name="LaButti K."/>
            <person name="Pangilinan J."/>
            <person name="Ruiz-duenas F.J."/>
            <person name="Barrasa J.M."/>
            <person name="Sanchez-Garcia M."/>
            <person name="Camarero S."/>
            <person name="Miyauchi S."/>
            <person name="Serrano A."/>
            <person name="Linde D."/>
            <person name="Babiker R."/>
            <person name="Drula E."/>
            <person name="Ayuso-Fernandez I."/>
            <person name="Pacheco R."/>
            <person name="Padilla G."/>
            <person name="Ferreira P."/>
            <person name="Barriuso J."/>
            <person name="Kellner H."/>
            <person name="Castanera R."/>
            <person name="Alfaro M."/>
            <person name="Ramirez L."/>
            <person name="Pisabarro A.G."/>
            <person name="Kuo A."/>
            <person name="Tritt A."/>
            <person name="Lipzen A."/>
            <person name="He G."/>
            <person name="Yan M."/>
            <person name="Ng V."/>
            <person name="Cullen D."/>
            <person name="Martin F."/>
            <person name="Rosso M.-N."/>
            <person name="Henrissat B."/>
            <person name="Hibbett D."/>
            <person name="Martinez A.T."/>
            <person name="Grigoriev I.V."/>
        </authorList>
    </citation>
    <scope>NUCLEOTIDE SEQUENCE</scope>
    <source>
        <strain evidence="2">AH 44721</strain>
    </source>
</reference>
<comment type="caution">
    <text evidence="2">The sequence shown here is derived from an EMBL/GenBank/DDBJ whole genome shotgun (WGS) entry which is preliminary data.</text>
</comment>
<protein>
    <recommendedName>
        <fullName evidence="4">Secreted protein</fullName>
    </recommendedName>
</protein>
<evidence type="ECO:0008006" key="4">
    <source>
        <dbReference type="Google" id="ProtNLM"/>
    </source>
</evidence>
<feature type="non-terminal residue" evidence="2">
    <location>
        <position position="76"/>
    </location>
</feature>
<feature type="chain" id="PRO_5040449445" description="Secreted protein" evidence="1">
    <location>
        <begin position="22"/>
        <end position="76"/>
    </location>
</feature>
<keyword evidence="3" id="KW-1185">Reference proteome</keyword>
<sequence>MSTALLFFFLFFFFFPFSPESKYCTSQYTGSSTLFPRVGEFRSLWCSLVAGPGLGSTLQKVVPPRALFFVLPLSNV</sequence>
<name>A0A9P5N853_GYMJU</name>
<dbReference type="EMBL" id="JADNYJ010000418">
    <property type="protein sequence ID" value="KAF8869633.1"/>
    <property type="molecule type" value="Genomic_DNA"/>
</dbReference>
<organism evidence="2 3">
    <name type="scientific">Gymnopilus junonius</name>
    <name type="common">Spectacular rustgill mushroom</name>
    <name type="synonym">Gymnopilus spectabilis subsp. junonius</name>
    <dbReference type="NCBI Taxonomy" id="109634"/>
    <lineage>
        <taxon>Eukaryota</taxon>
        <taxon>Fungi</taxon>
        <taxon>Dikarya</taxon>
        <taxon>Basidiomycota</taxon>
        <taxon>Agaricomycotina</taxon>
        <taxon>Agaricomycetes</taxon>
        <taxon>Agaricomycetidae</taxon>
        <taxon>Agaricales</taxon>
        <taxon>Agaricineae</taxon>
        <taxon>Hymenogastraceae</taxon>
        <taxon>Gymnopilus</taxon>
    </lineage>
</organism>
<accession>A0A9P5N853</accession>
<proteinExistence type="predicted"/>
<evidence type="ECO:0000256" key="1">
    <source>
        <dbReference type="SAM" id="SignalP"/>
    </source>
</evidence>
<feature type="signal peptide" evidence="1">
    <location>
        <begin position="1"/>
        <end position="21"/>
    </location>
</feature>
<dbReference type="AlphaFoldDB" id="A0A9P5N853"/>
<evidence type="ECO:0000313" key="2">
    <source>
        <dbReference type="EMBL" id="KAF8869633.1"/>
    </source>
</evidence>
<keyword evidence="1" id="KW-0732">Signal</keyword>
<gene>
    <name evidence="2" type="ORF">CPB84DRAFT_1803774</name>
</gene>
<dbReference type="Proteomes" id="UP000724874">
    <property type="component" value="Unassembled WGS sequence"/>
</dbReference>
<evidence type="ECO:0000313" key="3">
    <source>
        <dbReference type="Proteomes" id="UP000724874"/>
    </source>
</evidence>